<accession>A0A2K8PMA9</accession>
<dbReference type="EMBL" id="CP024985">
    <property type="protein sequence ID" value="ATZ26923.1"/>
    <property type="molecule type" value="Genomic_DNA"/>
</dbReference>
<keyword evidence="2" id="KW-1185">Reference proteome</keyword>
<sequence length="86" mass="9343">MARAIVLVADAAALLILLWIALWLLDANQGNTLVSFVHDAADWLAGWSYDLFTFDRAWVQVVVGYGLAALVYGCVGHAVAGRLARR</sequence>
<dbReference type="Proteomes" id="UP000231791">
    <property type="component" value="Chromosome"/>
</dbReference>
<name>A0A2K8PMA9_STRLA</name>
<protein>
    <submittedName>
        <fullName evidence="1">Uncharacterized protein</fullName>
    </submittedName>
</protein>
<dbReference type="AlphaFoldDB" id="A0A2K8PMA9"/>
<proteinExistence type="predicted"/>
<dbReference type="KEGG" id="slx:SLAV_25650"/>
<evidence type="ECO:0000313" key="2">
    <source>
        <dbReference type="Proteomes" id="UP000231791"/>
    </source>
</evidence>
<gene>
    <name evidence="1" type="ORF">SLAV_25650</name>
</gene>
<evidence type="ECO:0000313" key="1">
    <source>
        <dbReference type="EMBL" id="ATZ26923.1"/>
    </source>
</evidence>
<reference evidence="1 2" key="1">
    <citation type="submission" date="2017-11" db="EMBL/GenBank/DDBJ databases">
        <title>Complete genome sequence of Streptomyces lavendulae subsp. lavendulae CCM 3239 (formerly 'Streptomyces aureofaciens CCM 3239'), the producer of the angucycline-type antibiotic auricin.</title>
        <authorList>
            <person name="Busche T."/>
            <person name="Novakova R."/>
            <person name="Al'Dilaimi A."/>
            <person name="Homerova D."/>
            <person name="Feckova L."/>
            <person name="Rezuchova B."/>
            <person name="Mingyar E."/>
            <person name="Csolleiova D."/>
            <person name="Bekeova C."/>
            <person name="Winkler A."/>
            <person name="Sevcikova B."/>
            <person name="Kalinowski J."/>
            <person name="Kormanec J."/>
            <person name="Ruckert C."/>
        </authorList>
    </citation>
    <scope>NUCLEOTIDE SEQUENCE [LARGE SCALE GENOMIC DNA]</scope>
    <source>
        <strain evidence="1 2">CCM 3239</strain>
    </source>
</reference>
<organism evidence="1 2">
    <name type="scientific">Streptomyces lavendulae subsp. lavendulae</name>
    <dbReference type="NCBI Taxonomy" id="58340"/>
    <lineage>
        <taxon>Bacteria</taxon>
        <taxon>Bacillati</taxon>
        <taxon>Actinomycetota</taxon>
        <taxon>Actinomycetes</taxon>
        <taxon>Kitasatosporales</taxon>
        <taxon>Streptomycetaceae</taxon>
        <taxon>Streptomyces</taxon>
    </lineage>
</organism>